<dbReference type="EMBL" id="QMDX01000011">
    <property type="protein sequence ID" value="TSD09593.1"/>
    <property type="molecule type" value="Genomic_DNA"/>
</dbReference>
<evidence type="ECO:0000313" key="2">
    <source>
        <dbReference type="Proteomes" id="UP000319894"/>
    </source>
</evidence>
<sequence length="68" mass="7255">MERCPNCGEAFVFPVGLNEHRERCTGSAGDVADGPYDDDTCPMCGTDYGERGYPQHLAACDGPGTNRA</sequence>
<gene>
    <name evidence="1" type="ORF">DP107_14535</name>
</gene>
<protein>
    <recommendedName>
        <fullName evidence="3">C2H2-type domain-containing protein</fullName>
    </recommendedName>
</protein>
<evidence type="ECO:0000313" key="1">
    <source>
        <dbReference type="EMBL" id="TSD09593.1"/>
    </source>
</evidence>
<dbReference type="RefSeq" id="WP_144262878.1">
    <property type="nucleotide sequence ID" value="NZ_QMDX01000011.1"/>
</dbReference>
<accession>A0A554MWU6</accession>
<organism evidence="1 2">
    <name type="scientific">Haloglomus irregulare</name>
    <dbReference type="NCBI Taxonomy" id="2234134"/>
    <lineage>
        <taxon>Archaea</taxon>
        <taxon>Methanobacteriati</taxon>
        <taxon>Methanobacteriota</taxon>
        <taxon>Stenosarchaea group</taxon>
        <taxon>Halobacteria</taxon>
        <taxon>Halobacteriales</taxon>
        <taxon>Natronomonadaceae</taxon>
        <taxon>Haloglomus</taxon>
    </lineage>
</organism>
<dbReference type="AlphaFoldDB" id="A0A554MWU6"/>
<dbReference type="OrthoDB" id="357121at2157"/>
<keyword evidence="2" id="KW-1185">Reference proteome</keyword>
<name>A0A554MWU6_9EURY</name>
<dbReference type="Proteomes" id="UP000319894">
    <property type="component" value="Unassembled WGS sequence"/>
</dbReference>
<proteinExistence type="predicted"/>
<evidence type="ECO:0008006" key="3">
    <source>
        <dbReference type="Google" id="ProtNLM"/>
    </source>
</evidence>
<comment type="caution">
    <text evidence="1">The sequence shown here is derived from an EMBL/GenBank/DDBJ whole genome shotgun (WGS) entry which is preliminary data.</text>
</comment>
<reference evidence="1 2" key="1">
    <citation type="submission" date="2018-06" db="EMBL/GenBank/DDBJ databases">
        <title>Natronomonas sp. F16-60 a new haloarchaeon isolated from a solar saltern of Isla Cristina, Huelva, Spain.</title>
        <authorList>
            <person name="Duran-Viseras A."/>
            <person name="Sanchez-Porro C."/>
            <person name="Ventosa A."/>
        </authorList>
    </citation>
    <scope>NUCLEOTIDE SEQUENCE [LARGE SCALE GENOMIC DNA]</scope>
    <source>
        <strain evidence="1 2">F16-60</strain>
    </source>
</reference>
<dbReference type="InParanoid" id="A0A554MWU6"/>